<dbReference type="CTD" id="20247820"/>
<evidence type="ECO:0000313" key="4">
    <source>
        <dbReference type="Proteomes" id="UP000030746"/>
    </source>
</evidence>
<dbReference type="Pfam" id="PF14625">
    <property type="entry name" value="Lustrin_cystein"/>
    <property type="match status" value="2"/>
</dbReference>
<dbReference type="InterPro" id="IPR028150">
    <property type="entry name" value="Lustrin_cystein"/>
</dbReference>
<evidence type="ECO:0000256" key="1">
    <source>
        <dbReference type="SAM" id="MobiDB-lite"/>
    </source>
</evidence>
<dbReference type="Proteomes" id="UP000030746">
    <property type="component" value="Unassembled WGS sequence"/>
</dbReference>
<proteinExistence type="predicted"/>
<sequence>MLKSGIYLTLLVWCFSVSGTIIYPTRGNHRTCKTLICSYGTVCVQKVRYCLTSPCIQPKPTCEVAEVERSDSCALLNCPQGTKCKQEVRQCVSPPCQQPPPTCIRVSTPSHPTLCPPGLNPDLRMGRTKNCVSDGQCGSGSKCFSANVHGPFICCSEKPAQATLPSQPQYNYPQPHQHHMPASQLAIQPLQHPGQHQNPPIPRVKAQQHGINHKQPPPTHYQHGPPNQPIVQQHRQPMQQLPSGQVRHHTLSQPQAKPYAFMNHHPSQNFHRSRNIQPPQYQTRQQEYNINQPYLQSEPINQPQSYTQRETVSRRYPDPWSRQQREPEVEIANPRTAEIEVRRAPSGYGPPSSQNCPVGHIPDFQRGREIPCIQDAQCQSGSHCMSGTGRRYVCCAKETSGLVHQRPVKPMPTYSTNRQQIVSYGNRRPAPRLSFPLPAETLPVVNDSPHRQHSTNQQWKPDRISFNSQYSPKKQPNLPYRMPGSNMQQQQQPKKKSVSGQMQVTCPSGYTANQVNGQNMVCASGSQCPEGSECKSTGLFQGSICCSKSTGMGQNMGYRPRR</sequence>
<dbReference type="SMART" id="SM00289">
    <property type="entry name" value="WR1"/>
    <property type="match status" value="3"/>
</dbReference>
<feature type="compositionally biased region" description="Basic and acidic residues" evidence="1">
    <location>
        <begin position="311"/>
        <end position="328"/>
    </location>
</feature>
<name>V4A6M7_LOTGI</name>
<feature type="region of interest" description="Disordered" evidence="1">
    <location>
        <begin position="441"/>
        <end position="501"/>
    </location>
</feature>
<dbReference type="RefSeq" id="XP_009059963.1">
    <property type="nucleotide sequence ID" value="XM_009061715.1"/>
</dbReference>
<dbReference type="AlphaFoldDB" id="V4A6M7"/>
<feature type="compositionally biased region" description="Polar residues" evidence="1">
    <location>
        <begin position="229"/>
        <end position="243"/>
    </location>
</feature>
<gene>
    <name evidence="3" type="ORF">LOTGIDRAFT_228882</name>
</gene>
<feature type="signal peptide" evidence="2">
    <location>
        <begin position="1"/>
        <end position="19"/>
    </location>
</feature>
<feature type="region of interest" description="Disordered" evidence="1">
    <location>
        <begin position="294"/>
        <end position="328"/>
    </location>
</feature>
<dbReference type="HOGENOM" id="CLU_485108_0_0_1"/>
<protein>
    <recommendedName>
        <fullName evidence="5">EB domain-containing protein</fullName>
    </recommendedName>
</protein>
<accession>V4A6M7</accession>
<evidence type="ECO:0008006" key="5">
    <source>
        <dbReference type="Google" id="ProtNLM"/>
    </source>
</evidence>
<reference evidence="3 4" key="1">
    <citation type="journal article" date="2013" name="Nature">
        <title>Insights into bilaterian evolution from three spiralian genomes.</title>
        <authorList>
            <person name="Simakov O."/>
            <person name="Marletaz F."/>
            <person name="Cho S.J."/>
            <person name="Edsinger-Gonzales E."/>
            <person name="Havlak P."/>
            <person name="Hellsten U."/>
            <person name="Kuo D.H."/>
            <person name="Larsson T."/>
            <person name="Lv J."/>
            <person name="Arendt D."/>
            <person name="Savage R."/>
            <person name="Osoegawa K."/>
            <person name="de Jong P."/>
            <person name="Grimwood J."/>
            <person name="Chapman J.A."/>
            <person name="Shapiro H."/>
            <person name="Aerts A."/>
            <person name="Otillar R.P."/>
            <person name="Terry A.Y."/>
            <person name="Boore J.L."/>
            <person name="Grigoriev I.V."/>
            <person name="Lindberg D.R."/>
            <person name="Seaver E.C."/>
            <person name="Weisblat D.A."/>
            <person name="Putnam N.H."/>
            <person name="Rokhsar D.S."/>
        </authorList>
    </citation>
    <scope>NUCLEOTIDE SEQUENCE [LARGE SCALE GENOMIC DNA]</scope>
</reference>
<organism evidence="3 4">
    <name type="scientific">Lottia gigantea</name>
    <name type="common">Giant owl limpet</name>
    <dbReference type="NCBI Taxonomy" id="225164"/>
    <lineage>
        <taxon>Eukaryota</taxon>
        <taxon>Metazoa</taxon>
        <taxon>Spiralia</taxon>
        <taxon>Lophotrochozoa</taxon>
        <taxon>Mollusca</taxon>
        <taxon>Gastropoda</taxon>
        <taxon>Patellogastropoda</taxon>
        <taxon>Lottioidea</taxon>
        <taxon>Lottiidae</taxon>
        <taxon>Lottia</taxon>
    </lineage>
</organism>
<dbReference type="KEGG" id="lgi:LOTGIDRAFT_228882"/>
<dbReference type="InterPro" id="IPR006150">
    <property type="entry name" value="Cys_repeat_1"/>
</dbReference>
<dbReference type="EMBL" id="KB202619">
    <property type="protein sequence ID" value="ESO88911.1"/>
    <property type="molecule type" value="Genomic_DNA"/>
</dbReference>
<feature type="chain" id="PRO_5004716627" description="EB domain-containing protein" evidence="2">
    <location>
        <begin position="20"/>
        <end position="562"/>
    </location>
</feature>
<feature type="compositionally biased region" description="Polar residues" evidence="1">
    <location>
        <begin position="454"/>
        <end position="474"/>
    </location>
</feature>
<keyword evidence="4" id="KW-1185">Reference proteome</keyword>
<dbReference type="GeneID" id="20247820"/>
<feature type="compositionally biased region" description="Polar residues" evidence="1">
    <location>
        <begin position="294"/>
        <end position="310"/>
    </location>
</feature>
<evidence type="ECO:0000256" key="2">
    <source>
        <dbReference type="SAM" id="SignalP"/>
    </source>
</evidence>
<feature type="region of interest" description="Disordered" evidence="1">
    <location>
        <begin position="190"/>
        <end position="251"/>
    </location>
</feature>
<evidence type="ECO:0000313" key="3">
    <source>
        <dbReference type="EMBL" id="ESO88911.1"/>
    </source>
</evidence>
<keyword evidence="2" id="KW-0732">Signal</keyword>